<protein>
    <submittedName>
        <fullName evidence="2">Oxidoreductase (Short-chain dehydrogenase family)</fullName>
        <ecNumber evidence="2">1.1.1.-</ecNumber>
    </submittedName>
    <submittedName>
        <fullName evidence="3">Short-chain dehydrogenase/reductase SDR</fullName>
    </submittedName>
</protein>
<dbReference type="KEGG" id="nmg:Nmag_2284"/>
<keyword evidence="4" id="KW-1185">Reference proteome</keyword>
<dbReference type="EMBL" id="CP001932">
    <property type="protein sequence ID" value="ADD05848.1"/>
    <property type="molecule type" value="Genomic_DNA"/>
</dbReference>
<reference evidence="2" key="4">
    <citation type="submission" date="2016-09" db="EMBL/GenBank/DDBJ databases">
        <authorList>
            <person name="Pfeiffer F."/>
        </authorList>
    </citation>
    <scope>NUCLEOTIDE SEQUENCE</scope>
    <source>
        <strain evidence="2">ATCC 43099</strain>
    </source>
</reference>
<reference evidence="2 4" key="2">
    <citation type="journal article" date="2012" name="BMC Genomics">
        <title>A comparative genomics perspective on the genetic content of the alkaliphilic haloarchaeon Natrialba magadii ATCC 43099T.</title>
        <authorList>
            <person name="Siddaramappa S."/>
            <person name="Challacombe J.F."/>
            <person name="Decastro R.E."/>
            <person name="Pfeiffer F."/>
            <person name="Sastre D.E."/>
            <person name="Gimenez M.I."/>
            <person name="Paggi R.A."/>
            <person name="Detter J.C."/>
            <person name="Davenport K.W."/>
            <person name="Goodwin L.A."/>
            <person name="Kyrpides N."/>
            <person name="Tapia R."/>
            <person name="Pitluck S."/>
            <person name="Lucas S."/>
            <person name="Woyke T."/>
            <person name="Maupin-Furlow J.A."/>
        </authorList>
    </citation>
    <scope>NUCLEOTIDE SEQUENCE [LARGE SCALE GENOMIC DNA]</scope>
    <source>
        <strain evidence="2">ATCC 43099</strain>
        <strain evidence="4">ATCC 43099 / DSM 3394 / CCM 3739 / CIP 104546 / IAM 13178 / JCM 8861 / NBRC 102185 / NCIMB 2190 / MS3</strain>
    </source>
</reference>
<evidence type="ECO:0000313" key="2">
    <source>
        <dbReference type="EMBL" id="ADD05848.1"/>
    </source>
</evidence>
<dbReference type="AlphaFoldDB" id="D3SWW6"/>
<dbReference type="InterPro" id="IPR036291">
    <property type="entry name" value="NAD(P)-bd_dom_sf"/>
</dbReference>
<dbReference type="GO" id="GO:0016491">
    <property type="term" value="F:oxidoreductase activity"/>
    <property type="evidence" value="ECO:0007669"/>
    <property type="project" value="UniProtKB-KW"/>
</dbReference>
<dbReference type="EMBL" id="AOHS01000030">
    <property type="protein sequence ID" value="ELY30644.1"/>
    <property type="molecule type" value="Genomic_DNA"/>
</dbReference>
<dbReference type="GeneID" id="8825136"/>
<evidence type="ECO:0000256" key="1">
    <source>
        <dbReference type="ARBA" id="ARBA00006484"/>
    </source>
</evidence>
<reference evidence="4" key="1">
    <citation type="submission" date="2010-02" db="EMBL/GenBank/DDBJ databases">
        <title>Complete sequence of chromosome of Natrialba magadii ATCC 43099.</title>
        <authorList>
            <consortium name="US DOE Joint Genome Institute"/>
            <person name="Lucas S."/>
            <person name="Copeland A."/>
            <person name="Lapidus A."/>
            <person name="Cheng J.-F."/>
            <person name="Bruce D."/>
            <person name="Goodwin L."/>
            <person name="Pitluck S."/>
            <person name="Davenport K."/>
            <person name="Saunders E."/>
            <person name="Detter J.C."/>
            <person name="Han C."/>
            <person name="Tapia R."/>
            <person name="Land M."/>
            <person name="Hauser L."/>
            <person name="Kyrpides N."/>
            <person name="Mikhailova N."/>
            <person name="De Castro R.E."/>
            <person name="Maupin-Furlow J.A."/>
            <person name="Woyke T."/>
        </authorList>
    </citation>
    <scope>NUCLEOTIDE SEQUENCE [LARGE SCALE GENOMIC DNA]</scope>
    <source>
        <strain evidence="4">ATCC 43099 / DSM 3394 / CCM 3739 / CIP 104546 / IAM 13178 / JCM 8861 / NBRC 102185 / NCIMB 2190 / MS3</strain>
    </source>
</reference>
<keyword evidence="2" id="KW-0560">Oxidoreductase</keyword>
<dbReference type="OrthoDB" id="7442at2157"/>
<organism evidence="2 4">
    <name type="scientific">Natrialba magadii (strain ATCC 43099 / DSM 3394 / CCM 3739 / CIP 104546 / IAM 13178 / JCM 8861 / NBRC 102185 / NCIMB 2190 / MS3)</name>
    <name type="common">Natronobacterium magadii</name>
    <dbReference type="NCBI Taxonomy" id="547559"/>
    <lineage>
        <taxon>Archaea</taxon>
        <taxon>Methanobacteriati</taxon>
        <taxon>Methanobacteriota</taxon>
        <taxon>Stenosarchaea group</taxon>
        <taxon>Halobacteria</taxon>
        <taxon>Halobacteriales</taxon>
        <taxon>Natrialbaceae</taxon>
        <taxon>Natrialba</taxon>
    </lineage>
</organism>
<dbReference type="Gene3D" id="3.40.50.720">
    <property type="entry name" value="NAD(P)-binding Rossmann-like Domain"/>
    <property type="match status" value="1"/>
</dbReference>
<dbReference type="PRINTS" id="PR00081">
    <property type="entry name" value="GDHRDH"/>
</dbReference>
<dbReference type="PATRIC" id="fig|547559.17.peg.1770"/>
<dbReference type="eggNOG" id="arCOG01259">
    <property type="taxonomic scope" value="Archaea"/>
</dbReference>
<dbReference type="SUPFAM" id="SSF51735">
    <property type="entry name" value="NAD(P)-binding Rossmann-fold domains"/>
    <property type="match status" value="1"/>
</dbReference>
<dbReference type="RefSeq" id="WP_004215597.1">
    <property type="nucleotide sequence ID" value="NC_013922.1"/>
</dbReference>
<dbReference type="STRING" id="547559.Nmag_2284"/>
<dbReference type="GO" id="GO:0032787">
    <property type="term" value="P:monocarboxylic acid metabolic process"/>
    <property type="evidence" value="ECO:0007669"/>
    <property type="project" value="UniProtKB-ARBA"/>
</dbReference>
<dbReference type="CDD" id="cd05233">
    <property type="entry name" value="SDR_c"/>
    <property type="match status" value="1"/>
</dbReference>
<proteinExistence type="inferred from homology"/>
<comment type="similarity">
    <text evidence="1">Belongs to the short-chain dehydrogenases/reductases (SDR) family.</text>
</comment>
<dbReference type="PANTHER" id="PTHR42879">
    <property type="entry name" value="3-OXOACYL-(ACYL-CARRIER-PROTEIN) REDUCTASE"/>
    <property type="match status" value="1"/>
</dbReference>
<dbReference type="InterPro" id="IPR020904">
    <property type="entry name" value="Sc_DH/Rdtase_CS"/>
</dbReference>
<evidence type="ECO:0000313" key="3">
    <source>
        <dbReference type="EMBL" id="ELY30644.1"/>
    </source>
</evidence>
<dbReference type="PANTHER" id="PTHR42879:SF2">
    <property type="entry name" value="3-OXOACYL-[ACYL-CARRIER-PROTEIN] REDUCTASE FABG"/>
    <property type="match status" value="1"/>
</dbReference>
<dbReference type="InterPro" id="IPR002347">
    <property type="entry name" value="SDR_fam"/>
</dbReference>
<accession>D3SWW6</accession>
<dbReference type="Proteomes" id="UP000011543">
    <property type="component" value="Unassembled WGS sequence"/>
</dbReference>
<sequence length="259" mass="27112">MDIHGETAFVTGGSVGIGRRISLELASHGITVVVADLEESARQETVAEIEAAGGSATETHLDLTDPESVSAAIETARDQVGQLDILVNNAGIAGPTAPIEDVSLEEWDETLSVNLRGPFLCTKAVLEEMKNREYGRIINISSASGKRVVPERSPYTSSKAGILGLTRTAAAEGGPHGVTANAICPGSVEGPRIEAVIDKEAVTSEKSREQIVAEKEGKTLTHSFVTPKDVAQTVSYLCSDAADRITGQALNVSGGKVTY</sequence>
<dbReference type="Proteomes" id="UP000001879">
    <property type="component" value="Chromosome"/>
</dbReference>
<dbReference type="EC" id="1.1.1.-" evidence="2"/>
<dbReference type="PROSITE" id="PS00061">
    <property type="entry name" value="ADH_SHORT"/>
    <property type="match status" value="1"/>
</dbReference>
<dbReference type="Pfam" id="PF13561">
    <property type="entry name" value="adh_short_C2"/>
    <property type="match status" value="1"/>
</dbReference>
<dbReference type="NCBIfam" id="NF009466">
    <property type="entry name" value="PRK12826.1-2"/>
    <property type="match status" value="1"/>
</dbReference>
<reference evidence="3 5" key="3">
    <citation type="journal article" date="2014" name="PLoS Genet.">
        <title>Phylogenetically driven sequencing of extremely halophilic archaea reveals strategies for static and dynamic osmo-response.</title>
        <authorList>
            <person name="Becker E.A."/>
            <person name="Seitzer P.M."/>
            <person name="Tritt A."/>
            <person name="Larsen D."/>
            <person name="Krusor M."/>
            <person name="Yao A.I."/>
            <person name="Wu D."/>
            <person name="Madern D."/>
            <person name="Eisen J.A."/>
            <person name="Darling A.E."/>
            <person name="Facciotti M.T."/>
        </authorList>
    </citation>
    <scope>NUCLEOTIDE SEQUENCE [LARGE SCALE GENOMIC DNA]</scope>
    <source>
        <strain evidence="5">ATCC 43099 / DSM 3394 / CCM 3739 / CIP 104546 / IAM 13178 / JCM 8861 / NBRC 102185 / NCIMB 2190 / MS3</strain>
        <strain evidence="3">MS-3</strain>
    </source>
</reference>
<gene>
    <name evidence="2" type="ordered locus">Nmag_2284</name>
    <name evidence="3" type="ORF">C500_08992</name>
</gene>
<dbReference type="InterPro" id="IPR050259">
    <property type="entry name" value="SDR"/>
</dbReference>
<evidence type="ECO:0000313" key="5">
    <source>
        <dbReference type="Proteomes" id="UP000011543"/>
    </source>
</evidence>
<dbReference type="PaxDb" id="547559-Nmag_2284"/>
<name>D3SWW6_NATMM</name>
<dbReference type="PRINTS" id="PR00080">
    <property type="entry name" value="SDRFAMILY"/>
</dbReference>
<dbReference type="HOGENOM" id="CLU_010194_1_0_2"/>
<evidence type="ECO:0000313" key="4">
    <source>
        <dbReference type="Proteomes" id="UP000001879"/>
    </source>
</evidence>
<dbReference type="FunFam" id="3.40.50.720:FF:000084">
    <property type="entry name" value="Short-chain dehydrogenase reductase"/>
    <property type="match status" value="1"/>
</dbReference>